<dbReference type="InterPro" id="IPR050696">
    <property type="entry name" value="FtsA/MreB"/>
</dbReference>
<evidence type="ECO:0000313" key="2">
    <source>
        <dbReference type="Proteomes" id="UP000320496"/>
    </source>
</evidence>
<accession>A0A517Z5L6</accession>
<proteinExistence type="predicted"/>
<dbReference type="Gene3D" id="3.30.420.40">
    <property type="match status" value="2"/>
</dbReference>
<dbReference type="Gene3D" id="3.30.1490.300">
    <property type="match status" value="1"/>
</dbReference>
<dbReference type="InterPro" id="IPR043129">
    <property type="entry name" value="ATPase_NBD"/>
</dbReference>
<dbReference type="RefSeq" id="WP_145368779.1">
    <property type="nucleotide sequence ID" value="NZ_CP036275.1"/>
</dbReference>
<gene>
    <name evidence="1" type="ORF">Mal4_20580</name>
</gene>
<dbReference type="OrthoDB" id="273477at2"/>
<name>A0A517Z5L6_9PLAN</name>
<dbReference type="Proteomes" id="UP000320496">
    <property type="component" value="Chromosome"/>
</dbReference>
<evidence type="ECO:0000313" key="1">
    <source>
        <dbReference type="EMBL" id="QDU37741.1"/>
    </source>
</evidence>
<dbReference type="AlphaFoldDB" id="A0A517Z5L6"/>
<sequence>MADYLAIEWDKRSLAVVEASIGRGEGDIARAFRIPWEMPEDETPQARGESLRKQLREQGATASKAVLVLPRDAFAVRRLDLPNAPDDELPDLVRFQAATRSATPLETLALDYIPLPREESASGRHVLLFSIDAHRLKDLTATLEAAGLHPTSCVVSTVAAAQCVAHAASTGKAGLMPGVPTLIVYQHKARVEISILDRGQLIFSHATRLPETTDATHVNPLKAELARSIVALGQLHPGVEVEQTVLIQEEGEDPSVESMLQDRFGERLHRLTPGEHTQLQSGRGVSTLPVIPLGALESLLEPTIVSVDLLNPRKAAAKPDRTRLRIGMGAAAAVLLLGTAYWMYRTEVASREDEIAYLEQRQDDLDAILQRGQPQLESAGEIDAWLAQAPSPLDVLTEFRDLLPETDRLYLTNLQYAPAARDAVATIRGSGYARSRRDAEDLYQALADNGYRVRPHEVEISRRDPEYPVTFELDVDAVREETAEESEGA</sequence>
<dbReference type="PANTHER" id="PTHR32432">
    <property type="entry name" value="CELL DIVISION PROTEIN FTSA-RELATED"/>
    <property type="match status" value="1"/>
</dbReference>
<dbReference type="EMBL" id="CP036275">
    <property type="protein sequence ID" value="QDU37741.1"/>
    <property type="molecule type" value="Genomic_DNA"/>
</dbReference>
<dbReference type="SUPFAM" id="SSF53067">
    <property type="entry name" value="Actin-like ATPase domain"/>
    <property type="match status" value="1"/>
</dbReference>
<protein>
    <submittedName>
        <fullName evidence="1">Competence protein A</fullName>
    </submittedName>
</protein>
<dbReference type="PANTHER" id="PTHR32432:SF3">
    <property type="entry name" value="ETHANOLAMINE UTILIZATION PROTEIN EUTJ"/>
    <property type="match status" value="1"/>
</dbReference>
<keyword evidence="2" id="KW-1185">Reference proteome</keyword>
<dbReference type="KEGG" id="mri:Mal4_20580"/>
<reference evidence="1 2" key="1">
    <citation type="submission" date="2019-02" db="EMBL/GenBank/DDBJ databases">
        <title>Deep-cultivation of Planctomycetes and their phenomic and genomic characterization uncovers novel biology.</title>
        <authorList>
            <person name="Wiegand S."/>
            <person name="Jogler M."/>
            <person name="Boedeker C."/>
            <person name="Pinto D."/>
            <person name="Vollmers J."/>
            <person name="Rivas-Marin E."/>
            <person name="Kohn T."/>
            <person name="Peeters S.H."/>
            <person name="Heuer A."/>
            <person name="Rast P."/>
            <person name="Oberbeckmann S."/>
            <person name="Bunk B."/>
            <person name="Jeske O."/>
            <person name="Meyerdierks A."/>
            <person name="Storesund J.E."/>
            <person name="Kallscheuer N."/>
            <person name="Luecker S."/>
            <person name="Lage O.M."/>
            <person name="Pohl T."/>
            <person name="Merkel B.J."/>
            <person name="Hornburger P."/>
            <person name="Mueller R.-W."/>
            <person name="Bruemmer F."/>
            <person name="Labrenz M."/>
            <person name="Spormann A.M."/>
            <person name="Op den Camp H."/>
            <person name="Overmann J."/>
            <person name="Amann R."/>
            <person name="Jetten M.S.M."/>
            <person name="Mascher T."/>
            <person name="Medema M.H."/>
            <person name="Devos D.P."/>
            <person name="Kaster A.-K."/>
            <person name="Ovreas L."/>
            <person name="Rohde M."/>
            <person name="Galperin M.Y."/>
            <person name="Jogler C."/>
        </authorList>
    </citation>
    <scope>NUCLEOTIDE SEQUENCE [LARGE SCALE GENOMIC DNA]</scope>
    <source>
        <strain evidence="1 2">Mal4</strain>
    </source>
</reference>
<organism evidence="1 2">
    <name type="scientific">Maioricimonas rarisocia</name>
    <dbReference type="NCBI Taxonomy" id="2528026"/>
    <lineage>
        <taxon>Bacteria</taxon>
        <taxon>Pseudomonadati</taxon>
        <taxon>Planctomycetota</taxon>
        <taxon>Planctomycetia</taxon>
        <taxon>Planctomycetales</taxon>
        <taxon>Planctomycetaceae</taxon>
        <taxon>Maioricimonas</taxon>
    </lineage>
</organism>